<feature type="transmembrane region" description="Helical" evidence="7">
    <location>
        <begin position="305"/>
        <end position="327"/>
    </location>
</feature>
<dbReference type="EMBL" id="HE804045">
    <property type="protein sequence ID" value="CCH31115.1"/>
    <property type="molecule type" value="Genomic_DNA"/>
</dbReference>
<feature type="transmembrane region" description="Helical" evidence="7">
    <location>
        <begin position="168"/>
        <end position="188"/>
    </location>
</feature>
<keyword evidence="4 7" id="KW-1133">Transmembrane helix</keyword>
<dbReference type="GO" id="GO:0005886">
    <property type="term" value="C:plasma membrane"/>
    <property type="evidence" value="ECO:0007669"/>
    <property type="project" value="UniProtKB-SubCell"/>
</dbReference>
<dbReference type="InterPro" id="IPR001851">
    <property type="entry name" value="ABC_transp_permease"/>
</dbReference>
<feature type="transmembrane region" description="Helical" evidence="7">
    <location>
        <begin position="200"/>
        <end position="222"/>
    </location>
</feature>
<organism evidence="8 9">
    <name type="scientific">Saccharothrix espanaensis (strain ATCC 51144 / DSM 44229 / JCM 9112 / NBRC 15066 / NRRL 15764)</name>
    <dbReference type="NCBI Taxonomy" id="1179773"/>
    <lineage>
        <taxon>Bacteria</taxon>
        <taxon>Bacillati</taxon>
        <taxon>Actinomycetota</taxon>
        <taxon>Actinomycetes</taxon>
        <taxon>Pseudonocardiales</taxon>
        <taxon>Pseudonocardiaceae</taxon>
        <taxon>Saccharothrix</taxon>
    </lineage>
</organism>
<dbReference type="Pfam" id="PF02653">
    <property type="entry name" value="BPD_transp_2"/>
    <property type="match status" value="2"/>
</dbReference>
<evidence type="ECO:0000256" key="6">
    <source>
        <dbReference type="SAM" id="MobiDB-lite"/>
    </source>
</evidence>
<evidence type="ECO:0000256" key="7">
    <source>
        <dbReference type="SAM" id="Phobius"/>
    </source>
</evidence>
<dbReference type="PANTHER" id="PTHR47089:SF1">
    <property type="entry name" value="GUANOSINE ABC TRANSPORTER PERMEASE PROTEIN NUPP"/>
    <property type="match status" value="1"/>
</dbReference>
<accession>K0JTL4</accession>
<evidence type="ECO:0000256" key="2">
    <source>
        <dbReference type="ARBA" id="ARBA00022475"/>
    </source>
</evidence>
<evidence type="ECO:0000256" key="3">
    <source>
        <dbReference type="ARBA" id="ARBA00022692"/>
    </source>
</evidence>
<evidence type="ECO:0000256" key="4">
    <source>
        <dbReference type="ARBA" id="ARBA00022989"/>
    </source>
</evidence>
<dbReference type="KEGG" id="sesp:BN6_38240"/>
<keyword evidence="5 7" id="KW-0472">Membrane</keyword>
<dbReference type="STRING" id="1179773.BN6_38240"/>
<keyword evidence="2" id="KW-1003">Cell membrane</keyword>
<feature type="compositionally biased region" description="Low complexity" evidence="6">
    <location>
        <begin position="17"/>
        <end position="28"/>
    </location>
</feature>
<protein>
    <submittedName>
        <fullName evidence="8">Putative membrane protein</fullName>
    </submittedName>
</protein>
<evidence type="ECO:0000313" key="9">
    <source>
        <dbReference type="Proteomes" id="UP000006281"/>
    </source>
</evidence>
<name>K0JTL4_SACES</name>
<feature type="compositionally biased region" description="Basic residues" evidence="6">
    <location>
        <begin position="1"/>
        <end position="16"/>
    </location>
</feature>
<dbReference type="HOGENOM" id="CLU_709580_0_0_11"/>
<feature type="transmembrane region" description="Helical" evidence="7">
    <location>
        <begin position="94"/>
        <end position="114"/>
    </location>
</feature>
<evidence type="ECO:0000256" key="5">
    <source>
        <dbReference type="ARBA" id="ARBA00023136"/>
    </source>
</evidence>
<dbReference type="CDD" id="cd06580">
    <property type="entry name" value="TM_PBP1_transp_TpRbsC_like"/>
    <property type="match status" value="1"/>
</dbReference>
<dbReference type="GO" id="GO:0022857">
    <property type="term" value="F:transmembrane transporter activity"/>
    <property type="evidence" value="ECO:0007669"/>
    <property type="project" value="InterPro"/>
</dbReference>
<evidence type="ECO:0000313" key="8">
    <source>
        <dbReference type="EMBL" id="CCH31115.1"/>
    </source>
</evidence>
<feature type="transmembrane region" description="Helical" evidence="7">
    <location>
        <begin position="339"/>
        <end position="362"/>
    </location>
</feature>
<reference evidence="8 9" key="1">
    <citation type="journal article" date="2012" name="BMC Genomics">
        <title>Complete genome sequence of Saccharothrix espanaensis DSM 44229T and comparison to the other completely sequenced Pseudonocardiaceae.</title>
        <authorList>
            <person name="Strobel T."/>
            <person name="Al-Dilaimi A."/>
            <person name="Blom J."/>
            <person name="Gessner A."/>
            <person name="Kalinowski J."/>
            <person name="Luzhetska M."/>
            <person name="Puhler A."/>
            <person name="Szczepanowski R."/>
            <person name="Bechthold A."/>
            <person name="Ruckert C."/>
        </authorList>
    </citation>
    <scope>NUCLEOTIDE SEQUENCE [LARGE SCALE GENOMIC DNA]</scope>
    <source>
        <strain evidence="9">ATCC 51144 / DSM 44229 / JCM 9112 / NBRC 15066 / NRRL 15764</strain>
    </source>
</reference>
<feature type="region of interest" description="Disordered" evidence="6">
    <location>
        <begin position="1"/>
        <end position="60"/>
    </location>
</feature>
<proteinExistence type="predicted"/>
<feature type="compositionally biased region" description="Low complexity" evidence="6">
    <location>
        <begin position="42"/>
        <end position="54"/>
    </location>
</feature>
<gene>
    <name evidence="8" type="ordered locus">BN6_38240</name>
</gene>
<dbReference type="PATRIC" id="fig|1179773.3.peg.3825"/>
<feature type="transmembrane region" description="Helical" evidence="7">
    <location>
        <begin position="65"/>
        <end position="88"/>
    </location>
</feature>
<dbReference type="eggNOG" id="COG4603">
    <property type="taxonomic scope" value="Bacteria"/>
</dbReference>
<keyword evidence="9" id="KW-1185">Reference proteome</keyword>
<dbReference type="Proteomes" id="UP000006281">
    <property type="component" value="Chromosome"/>
</dbReference>
<dbReference type="PANTHER" id="PTHR47089">
    <property type="entry name" value="ABC TRANSPORTER, PERMEASE PROTEIN"/>
    <property type="match status" value="1"/>
</dbReference>
<dbReference type="eggNOG" id="COG1079">
    <property type="taxonomic scope" value="Bacteria"/>
</dbReference>
<feature type="transmembrane region" description="Helical" evidence="7">
    <location>
        <begin position="121"/>
        <end position="142"/>
    </location>
</feature>
<sequence>MQRRRHRSRADRRRARAGAGHAESGGRQRLSRSDRARRRPSRAPVPARCSSAARTPSNDPARAKALAATLGGQGVDVVLGAVVAAAVGLETSSAVWALLAGALAGAAYAAPAAVCENRLGVPLLISTLLLSCPAISLAGYLVRFLLKDSGSSLPQSAQLPPGARLPEFGGVTSGIVLVVVVAAVCAVVDARTPAGFEARVIFDGGLVALALTAVAPVLLAALGGGVDELPGAHGVRHAGQCRRPGAGRAAGPRRRALAAGVPGVGGGSGARAVPAPAPWGLRLRGVGEDPAAAADLGVRPDHYRYGAVLAAGALCGLGGAQLALGSVTLFAENLTAGRGWIAVVAVLLGRARPVGVLLALFAGTGWRGLAGRRRAGRVRTGAPGRRRRG</sequence>
<dbReference type="AlphaFoldDB" id="K0JTL4"/>
<comment type="subcellular location">
    <subcellularLocation>
        <location evidence="1">Cell membrane</location>
        <topology evidence="1">Multi-pass membrane protein</topology>
    </subcellularLocation>
</comment>
<evidence type="ECO:0000256" key="1">
    <source>
        <dbReference type="ARBA" id="ARBA00004651"/>
    </source>
</evidence>
<keyword evidence="3 7" id="KW-0812">Transmembrane</keyword>